<comment type="subunit">
    <text evidence="4">Forms a 24-polypeptide structural core with octahedral symmetry. Part of the 2-oxoglutarate dehydrogenase (OGDH) complex composed of E1 (2-oxoglutarate dehydrogenase), E2 (dihydrolipoamide succinyltransferase) and E3 (dihydrolipoamide dehydrogenase); the complex contains multiple copies of the three enzymatic components (E1, E2 and E3).</text>
</comment>
<dbReference type="SUPFAM" id="SSF51230">
    <property type="entry name" value="Single hybrid motif"/>
    <property type="match status" value="1"/>
</dbReference>
<dbReference type="InterPro" id="IPR011053">
    <property type="entry name" value="Single_hybrid_motif"/>
</dbReference>
<dbReference type="GO" id="GO:0045252">
    <property type="term" value="C:oxoglutarate dehydrogenase complex"/>
    <property type="evidence" value="ECO:0007669"/>
    <property type="project" value="UniProtKB-UniRule"/>
</dbReference>
<proteinExistence type="inferred from homology"/>
<gene>
    <name evidence="16" type="primary">odhB</name>
    <name evidence="16" type="ORF">E2493_08000</name>
</gene>
<evidence type="ECO:0000256" key="6">
    <source>
        <dbReference type="ARBA" id="ARBA00019511"/>
    </source>
</evidence>
<name>A0A4Y8ZTI0_9SPHN</name>
<evidence type="ECO:0000256" key="13">
    <source>
        <dbReference type="SAM" id="MobiDB-lite"/>
    </source>
</evidence>
<dbReference type="PANTHER" id="PTHR43416:SF5">
    <property type="entry name" value="DIHYDROLIPOYLLYSINE-RESIDUE SUCCINYLTRANSFERASE COMPONENT OF 2-OXOGLUTARATE DEHYDROGENASE COMPLEX, MITOCHONDRIAL"/>
    <property type="match status" value="1"/>
</dbReference>
<dbReference type="GO" id="GO:0004149">
    <property type="term" value="F:dihydrolipoyllysine-residue succinyltransferase activity"/>
    <property type="evidence" value="ECO:0007669"/>
    <property type="project" value="UniProtKB-UniRule"/>
</dbReference>
<dbReference type="EMBL" id="SPDV01000012">
    <property type="protein sequence ID" value="TFI58797.1"/>
    <property type="molecule type" value="Genomic_DNA"/>
</dbReference>
<comment type="similarity">
    <text evidence="3 12">Belongs to the 2-oxoacid dehydrogenase family.</text>
</comment>
<dbReference type="Gene3D" id="2.40.50.100">
    <property type="match status" value="1"/>
</dbReference>
<comment type="cofactor">
    <cofactor evidence="12">
        <name>(R)-lipoate</name>
        <dbReference type="ChEBI" id="CHEBI:83088"/>
    </cofactor>
    <text evidence="12">Binds 1 lipoyl cofactor covalently.</text>
</comment>
<evidence type="ECO:0000259" key="15">
    <source>
        <dbReference type="PROSITE" id="PS51826"/>
    </source>
</evidence>
<dbReference type="Pfam" id="PF02817">
    <property type="entry name" value="E3_binding"/>
    <property type="match status" value="1"/>
</dbReference>
<dbReference type="PROSITE" id="PS00189">
    <property type="entry name" value="LIPOYL"/>
    <property type="match status" value="1"/>
</dbReference>
<keyword evidence="10 12" id="KW-0012">Acyltransferase</keyword>
<dbReference type="NCBIfam" id="NF004309">
    <property type="entry name" value="PRK05704.1"/>
    <property type="match status" value="1"/>
</dbReference>
<dbReference type="FunFam" id="3.30.559.10:FF:000007">
    <property type="entry name" value="Dihydrolipoamide acetyltransferase component of pyruvate dehydrogenase complex"/>
    <property type="match status" value="1"/>
</dbReference>
<comment type="catalytic activity">
    <reaction evidence="11 12">
        <text>N(6)-[(R)-dihydrolipoyl]-L-lysyl-[protein] + succinyl-CoA = N(6)-[(R)-S(8)-succinyldihydrolipoyl]-L-lysyl-[protein] + CoA</text>
        <dbReference type="Rhea" id="RHEA:15213"/>
        <dbReference type="Rhea" id="RHEA-COMP:10475"/>
        <dbReference type="Rhea" id="RHEA-COMP:20092"/>
        <dbReference type="ChEBI" id="CHEBI:57287"/>
        <dbReference type="ChEBI" id="CHEBI:57292"/>
        <dbReference type="ChEBI" id="CHEBI:83100"/>
        <dbReference type="ChEBI" id="CHEBI:83120"/>
        <dbReference type="EC" id="2.3.1.61"/>
    </reaction>
</comment>
<dbReference type="InterPro" id="IPR036625">
    <property type="entry name" value="E3-bd_dom_sf"/>
</dbReference>
<dbReference type="Proteomes" id="UP000298213">
    <property type="component" value="Unassembled WGS sequence"/>
</dbReference>
<accession>A0A4Y8ZTI0</accession>
<dbReference type="InterPro" id="IPR023213">
    <property type="entry name" value="CAT-like_dom_sf"/>
</dbReference>
<evidence type="ECO:0000256" key="12">
    <source>
        <dbReference type="RuleBase" id="RU361138"/>
    </source>
</evidence>
<dbReference type="Gene3D" id="4.10.320.10">
    <property type="entry name" value="E3-binding domain"/>
    <property type="match status" value="1"/>
</dbReference>
<protein>
    <recommendedName>
        <fullName evidence="6 12">Dihydrolipoyllysine-residue succinyltransferase component of 2-oxoglutarate dehydrogenase complex</fullName>
        <ecNumber evidence="5 12">2.3.1.61</ecNumber>
    </recommendedName>
    <alternativeName>
        <fullName evidence="12">2-oxoglutarate dehydrogenase complex component E2</fullName>
    </alternativeName>
</protein>
<dbReference type="GO" id="GO:0033512">
    <property type="term" value="P:L-lysine catabolic process to acetyl-CoA via saccharopine"/>
    <property type="evidence" value="ECO:0007669"/>
    <property type="project" value="UniProtKB-UniRule"/>
</dbReference>
<evidence type="ECO:0000256" key="4">
    <source>
        <dbReference type="ARBA" id="ARBA00011666"/>
    </source>
</evidence>
<feature type="region of interest" description="Disordered" evidence="13">
    <location>
        <begin position="174"/>
        <end position="206"/>
    </location>
</feature>
<dbReference type="RefSeq" id="WP_135085511.1">
    <property type="nucleotide sequence ID" value="NZ_SPDV01000012.1"/>
</dbReference>
<comment type="function">
    <text evidence="1 12">E2 component of the 2-oxoglutarate dehydrogenase (OGDH) complex which catalyzes the second step in the conversion of 2-oxoglutarate to succinyl-CoA and CO(2).</text>
</comment>
<dbReference type="PROSITE" id="PS51826">
    <property type="entry name" value="PSBD"/>
    <property type="match status" value="1"/>
</dbReference>
<dbReference type="InterPro" id="IPR000089">
    <property type="entry name" value="Biotin_lipoyl"/>
</dbReference>
<keyword evidence="8 12" id="KW-0808">Transferase</keyword>
<comment type="caution">
    <text evidence="16">The sequence shown here is derived from an EMBL/GenBank/DDBJ whole genome shotgun (WGS) entry which is preliminary data.</text>
</comment>
<keyword evidence="17" id="KW-1185">Reference proteome</keyword>
<reference evidence="16 17" key="1">
    <citation type="submission" date="2019-03" db="EMBL/GenBank/DDBJ databases">
        <title>Genome sequence of Sphingomonas sp. 17J27-24.</title>
        <authorList>
            <person name="Kim M."/>
            <person name="Maeng S."/>
            <person name="Sathiyaraj S."/>
        </authorList>
    </citation>
    <scope>NUCLEOTIDE SEQUENCE [LARGE SCALE GENOMIC DNA]</scope>
    <source>
        <strain evidence="16 17">17J27-24</strain>
    </source>
</reference>
<evidence type="ECO:0000256" key="10">
    <source>
        <dbReference type="ARBA" id="ARBA00023315"/>
    </source>
</evidence>
<dbReference type="SUPFAM" id="SSF47005">
    <property type="entry name" value="Peripheral subunit-binding domain of 2-oxo acid dehydrogenase complex"/>
    <property type="match status" value="1"/>
</dbReference>
<evidence type="ECO:0000256" key="8">
    <source>
        <dbReference type="ARBA" id="ARBA00022679"/>
    </source>
</evidence>
<dbReference type="InterPro" id="IPR003016">
    <property type="entry name" value="2-oxoA_DH_lipoyl-BS"/>
</dbReference>
<feature type="domain" description="Lipoyl-binding" evidence="14">
    <location>
        <begin position="2"/>
        <end position="77"/>
    </location>
</feature>
<dbReference type="GO" id="GO:0005829">
    <property type="term" value="C:cytosol"/>
    <property type="evidence" value="ECO:0007669"/>
    <property type="project" value="TreeGrafter"/>
</dbReference>
<dbReference type="UniPathway" id="UPA00868">
    <property type="reaction ID" value="UER00840"/>
</dbReference>
<evidence type="ECO:0000256" key="2">
    <source>
        <dbReference type="ARBA" id="ARBA00005145"/>
    </source>
</evidence>
<feature type="compositionally biased region" description="Low complexity" evidence="13">
    <location>
        <begin position="174"/>
        <end position="194"/>
    </location>
</feature>
<dbReference type="EC" id="2.3.1.61" evidence="5 12"/>
<evidence type="ECO:0000313" key="16">
    <source>
        <dbReference type="EMBL" id="TFI58797.1"/>
    </source>
</evidence>
<dbReference type="CDD" id="cd06849">
    <property type="entry name" value="lipoyl_domain"/>
    <property type="match status" value="1"/>
</dbReference>
<comment type="pathway">
    <text evidence="2 12">Amino-acid degradation; L-lysine degradation via saccharopine pathway; glutaryl-CoA from L-lysine: step 6/6.</text>
</comment>
<evidence type="ECO:0000313" key="17">
    <source>
        <dbReference type="Proteomes" id="UP000298213"/>
    </source>
</evidence>
<dbReference type="PROSITE" id="PS50968">
    <property type="entry name" value="BIOTINYL_LIPOYL"/>
    <property type="match status" value="1"/>
</dbReference>
<feature type="domain" description="Peripheral subunit-binding (PSBD)" evidence="15">
    <location>
        <begin position="129"/>
        <end position="166"/>
    </location>
</feature>
<dbReference type="AlphaFoldDB" id="A0A4Y8ZTI0"/>
<keyword evidence="7 12" id="KW-0816">Tricarboxylic acid cycle</keyword>
<keyword evidence="9 12" id="KW-0450">Lipoyl</keyword>
<dbReference type="Pfam" id="PF00198">
    <property type="entry name" value="2-oxoacid_dh"/>
    <property type="match status" value="1"/>
</dbReference>
<dbReference type="SUPFAM" id="SSF52777">
    <property type="entry name" value="CoA-dependent acyltransferases"/>
    <property type="match status" value="1"/>
</dbReference>
<evidence type="ECO:0000256" key="7">
    <source>
        <dbReference type="ARBA" id="ARBA00022532"/>
    </source>
</evidence>
<organism evidence="16 17">
    <name type="scientific">Sphingomonas parva</name>
    <dbReference type="NCBI Taxonomy" id="2555898"/>
    <lineage>
        <taxon>Bacteria</taxon>
        <taxon>Pseudomonadati</taxon>
        <taxon>Pseudomonadota</taxon>
        <taxon>Alphaproteobacteria</taxon>
        <taxon>Sphingomonadales</taxon>
        <taxon>Sphingomonadaceae</taxon>
        <taxon>Sphingomonas</taxon>
    </lineage>
</organism>
<evidence type="ECO:0000256" key="5">
    <source>
        <dbReference type="ARBA" id="ARBA00012945"/>
    </source>
</evidence>
<evidence type="ECO:0000259" key="14">
    <source>
        <dbReference type="PROSITE" id="PS50968"/>
    </source>
</evidence>
<dbReference type="PANTHER" id="PTHR43416">
    <property type="entry name" value="DIHYDROLIPOYLLYSINE-RESIDUE SUCCINYLTRANSFERASE COMPONENT OF 2-OXOGLUTARATE DEHYDROGENASE COMPLEX, MITOCHONDRIAL-RELATED"/>
    <property type="match status" value="1"/>
</dbReference>
<dbReference type="InterPro" id="IPR004167">
    <property type="entry name" value="PSBD"/>
</dbReference>
<dbReference type="InterPro" id="IPR006255">
    <property type="entry name" value="SucB"/>
</dbReference>
<dbReference type="OrthoDB" id="9805770at2"/>
<sequence length="432" mass="45095">MATEVTVPTLGESITEATLGQWLKKPGEAVKADEPIASLETDKVAVEVPSPVAGVMGEQLVAEGDTVAVGAVIARVESGSGAAAAPAAAAAAPAAPSVSEPPASTPVNPAGAGENIELRDEDAAAGPLTLSPSVRRLVLEFGLDPSKIKGSGKDGRLTKDDVLAAAKNAPAASAPAAQSAAPAPSSQSAAPAASAGGGVERREERVRMTRLRQTVARRLKEAQNTAAMLTTFNDVDMTAVMEARSRYKDLFEKKHSIRLGFMGFFVKAAALAARDVPAVNASIEGDEIVYRDYLDVSVAVSAPNGLVVPVIRNAHAMGFAEIEKTIADFGKRAKEGTLTMADMTGGTFTISNGGVFGSLLSTPIINPPQSAVLGMHRIEERPVVRNGQIVARPMMYLALSYDHRLIDGREAVTFLVRMKEALEDPTRLLIDL</sequence>
<evidence type="ECO:0000256" key="11">
    <source>
        <dbReference type="ARBA" id="ARBA00052761"/>
    </source>
</evidence>
<evidence type="ECO:0000256" key="9">
    <source>
        <dbReference type="ARBA" id="ARBA00022823"/>
    </source>
</evidence>
<dbReference type="InterPro" id="IPR001078">
    <property type="entry name" value="2-oxoacid_DH_actylTfrase"/>
</dbReference>
<dbReference type="GO" id="GO:0006099">
    <property type="term" value="P:tricarboxylic acid cycle"/>
    <property type="evidence" value="ECO:0007669"/>
    <property type="project" value="UniProtKB-UniRule"/>
</dbReference>
<dbReference type="Pfam" id="PF00364">
    <property type="entry name" value="Biotin_lipoyl"/>
    <property type="match status" value="1"/>
</dbReference>
<dbReference type="NCBIfam" id="TIGR01347">
    <property type="entry name" value="sucB"/>
    <property type="match status" value="1"/>
</dbReference>
<dbReference type="Gene3D" id="3.30.559.10">
    <property type="entry name" value="Chloramphenicol acetyltransferase-like domain"/>
    <property type="match status" value="1"/>
</dbReference>
<evidence type="ECO:0000256" key="3">
    <source>
        <dbReference type="ARBA" id="ARBA00007317"/>
    </source>
</evidence>
<dbReference type="InterPro" id="IPR050537">
    <property type="entry name" value="2-oxoacid_dehydrogenase"/>
</dbReference>
<evidence type="ECO:0000256" key="1">
    <source>
        <dbReference type="ARBA" id="ARBA00004052"/>
    </source>
</evidence>